<dbReference type="KEGG" id="samy:DB32_003463"/>
<evidence type="ECO:0000313" key="2">
    <source>
        <dbReference type="EMBL" id="AKF06314.1"/>
    </source>
</evidence>
<proteinExistence type="predicted"/>
<protein>
    <submittedName>
        <fullName evidence="2">Uncharacterized protein</fullName>
    </submittedName>
</protein>
<keyword evidence="3" id="KW-1185">Reference proteome</keyword>
<sequence>MRISNSFSEGEIQVMDFILTTLLRGGTPNMAVRSKDFASLCRKVQSMKSRAADVKTGAPVKRGEPAQSSVGVIGAADDSVDESADDFRDVG</sequence>
<evidence type="ECO:0000256" key="1">
    <source>
        <dbReference type="SAM" id="MobiDB-lite"/>
    </source>
</evidence>
<accession>A0A0F6SF47</accession>
<dbReference type="RefSeq" id="WP_053233497.1">
    <property type="nucleotide sequence ID" value="NZ_CP011125.1"/>
</dbReference>
<evidence type="ECO:0000313" key="3">
    <source>
        <dbReference type="Proteomes" id="UP000034883"/>
    </source>
</evidence>
<dbReference type="AlphaFoldDB" id="A0A0F6SF47"/>
<name>A0A0F6SF47_9BACT</name>
<feature type="region of interest" description="Disordered" evidence="1">
    <location>
        <begin position="51"/>
        <end position="91"/>
    </location>
</feature>
<gene>
    <name evidence="2" type="ORF">DB32_003463</name>
</gene>
<dbReference type="EMBL" id="CP011125">
    <property type="protein sequence ID" value="AKF06314.1"/>
    <property type="molecule type" value="Genomic_DNA"/>
</dbReference>
<dbReference type="STRING" id="927083.DB32_003463"/>
<organism evidence="2 3">
    <name type="scientific">Sandaracinus amylolyticus</name>
    <dbReference type="NCBI Taxonomy" id="927083"/>
    <lineage>
        <taxon>Bacteria</taxon>
        <taxon>Pseudomonadati</taxon>
        <taxon>Myxococcota</taxon>
        <taxon>Polyangia</taxon>
        <taxon>Polyangiales</taxon>
        <taxon>Sandaracinaceae</taxon>
        <taxon>Sandaracinus</taxon>
    </lineage>
</organism>
<reference evidence="2 3" key="1">
    <citation type="submission" date="2015-03" db="EMBL/GenBank/DDBJ databases">
        <title>Genome assembly of Sandaracinus amylolyticus DSM 53668.</title>
        <authorList>
            <person name="Sharma G."/>
            <person name="Subramanian S."/>
        </authorList>
    </citation>
    <scope>NUCLEOTIDE SEQUENCE [LARGE SCALE GENOMIC DNA]</scope>
    <source>
        <strain evidence="2 3">DSM 53668</strain>
    </source>
</reference>
<dbReference type="Proteomes" id="UP000034883">
    <property type="component" value="Chromosome"/>
</dbReference>